<evidence type="ECO:0000313" key="5">
    <source>
        <dbReference type="Proteomes" id="UP000035553"/>
    </source>
</evidence>
<sequence>MADTSWLGLENKVIVVTGGASGIGKHIAQTLNDAGAQVVVGDLNAETGTRDSSGIYYVQLDVTKKESVEHLTEHVVKEFGSIDGLVNNAGINLPRLLVDFKGEKPEYELDEKAFDLMVNVNQKGLFLMTQAVVRKFLKQGKGVVVNIASEAGMEGSQGQSCYSATKAAVNGFTRSWAKELGSHHIRVVAVAPGINEKTGLTTDAYNEALAYTRNITVDQLGTDYSKAIPLGRPGKLDDIGNLVTYLLSERADYITGTTVNITGGKSRG</sequence>
<dbReference type="PROSITE" id="PS00061">
    <property type="entry name" value="ADH_SHORT"/>
    <property type="match status" value="1"/>
</dbReference>
<dbReference type="PRINTS" id="PR00081">
    <property type="entry name" value="GDHRDH"/>
</dbReference>
<dbReference type="GO" id="GO:0009010">
    <property type="term" value="F:sorbitol-6-phosphate 2-dehydrogenase activity"/>
    <property type="evidence" value="ECO:0007669"/>
    <property type="project" value="UniProtKB-EC"/>
</dbReference>
<dbReference type="InterPro" id="IPR002347">
    <property type="entry name" value="SDR_fam"/>
</dbReference>
<dbReference type="NCBIfam" id="NF004817">
    <property type="entry name" value="PRK06171.1"/>
    <property type="match status" value="1"/>
</dbReference>
<proteinExistence type="inferred from homology"/>
<dbReference type="Proteomes" id="UP000035553">
    <property type="component" value="Unassembled WGS sequence"/>
</dbReference>
<dbReference type="Pfam" id="PF00106">
    <property type="entry name" value="adh_short"/>
    <property type="match status" value="1"/>
</dbReference>
<dbReference type="RefSeq" id="WP_010023765.1">
    <property type="nucleotide sequence ID" value="NZ_AFVQ02000037.1"/>
</dbReference>
<evidence type="ECO:0000256" key="1">
    <source>
        <dbReference type="ARBA" id="ARBA00006484"/>
    </source>
</evidence>
<dbReference type="PANTHER" id="PTHR42760">
    <property type="entry name" value="SHORT-CHAIN DEHYDROGENASES/REDUCTASES FAMILY MEMBER"/>
    <property type="match status" value="1"/>
</dbReference>
<evidence type="ECO:0000256" key="2">
    <source>
        <dbReference type="ARBA" id="ARBA00023002"/>
    </source>
</evidence>
<dbReference type="FunFam" id="3.40.50.720:FF:000084">
    <property type="entry name" value="Short-chain dehydrogenase reductase"/>
    <property type="match status" value="1"/>
</dbReference>
<evidence type="ECO:0000313" key="4">
    <source>
        <dbReference type="EMBL" id="KLI03450.1"/>
    </source>
</evidence>
<comment type="caution">
    <text evidence="4">The sequence shown here is derived from an EMBL/GenBank/DDBJ whole genome shotgun (WGS) entry which is preliminary data.</text>
</comment>
<dbReference type="EMBL" id="AFVQ02000037">
    <property type="protein sequence ID" value="KLI03450.1"/>
    <property type="molecule type" value="Genomic_DNA"/>
</dbReference>
<dbReference type="GO" id="GO:0048038">
    <property type="term" value="F:quinone binding"/>
    <property type="evidence" value="ECO:0007669"/>
    <property type="project" value="TreeGrafter"/>
</dbReference>
<dbReference type="PANTHER" id="PTHR42760:SF133">
    <property type="entry name" value="3-OXOACYL-[ACYL-CARRIER-PROTEIN] REDUCTASE"/>
    <property type="match status" value="1"/>
</dbReference>
<dbReference type="GO" id="GO:0008206">
    <property type="term" value="P:bile acid metabolic process"/>
    <property type="evidence" value="ECO:0007669"/>
    <property type="project" value="UniProtKB-ARBA"/>
</dbReference>
<dbReference type="EC" id="1.1.1.140" evidence="4"/>
<dbReference type="AlphaFoldDB" id="A0A0U1QRK8"/>
<dbReference type="InterPro" id="IPR020904">
    <property type="entry name" value="Sc_DH/Rdtase_CS"/>
</dbReference>
<dbReference type="NCBIfam" id="NF005559">
    <property type="entry name" value="PRK07231.1"/>
    <property type="match status" value="1"/>
</dbReference>
<dbReference type="GO" id="GO:0006633">
    <property type="term" value="P:fatty acid biosynthetic process"/>
    <property type="evidence" value="ECO:0007669"/>
    <property type="project" value="TreeGrafter"/>
</dbReference>
<dbReference type="PRINTS" id="PR00080">
    <property type="entry name" value="SDRFAMILY"/>
</dbReference>
<dbReference type="CDD" id="cd05233">
    <property type="entry name" value="SDR_c"/>
    <property type="match status" value="1"/>
</dbReference>
<keyword evidence="2 4" id="KW-0560">Oxidoreductase</keyword>
<accession>A0A0U1QRK8</accession>
<protein>
    <submittedName>
        <fullName evidence="4">Sorbitol-6-phosphate 2-dehydrogenase</fullName>
        <ecNumber evidence="4">1.1.1.140</ecNumber>
    </submittedName>
</protein>
<evidence type="ECO:0000256" key="3">
    <source>
        <dbReference type="RuleBase" id="RU000363"/>
    </source>
</evidence>
<keyword evidence="5" id="KW-1185">Reference proteome</keyword>
<dbReference type="SUPFAM" id="SSF51735">
    <property type="entry name" value="NAD(P)-binding Rossmann-fold domains"/>
    <property type="match status" value="1"/>
</dbReference>
<dbReference type="InterPro" id="IPR036291">
    <property type="entry name" value="NAD(P)-bd_dom_sf"/>
</dbReference>
<gene>
    <name evidence="4" type="ORF">SINU_02640</name>
</gene>
<dbReference type="Gene3D" id="3.40.50.720">
    <property type="entry name" value="NAD(P)-binding Rossmann-like Domain"/>
    <property type="match status" value="1"/>
</dbReference>
<comment type="similarity">
    <text evidence="1 3">Belongs to the short-chain dehydrogenases/reductases (SDR) family.</text>
</comment>
<organism evidence="4 5">
    <name type="scientific">Sporolactobacillus inulinus CASD</name>
    <dbReference type="NCBI Taxonomy" id="1069536"/>
    <lineage>
        <taxon>Bacteria</taxon>
        <taxon>Bacillati</taxon>
        <taxon>Bacillota</taxon>
        <taxon>Bacilli</taxon>
        <taxon>Bacillales</taxon>
        <taxon>Sporolactobacillaceae</taxon>
        <taxon>Sporolactobacillus</taxon>
    </lineage>
</organism>
<name>A0A0U1QRK8_9BACL</name>
<reference evidence="4 5" key="1">
    <citation type="journal article" date="2011" name="J. Bacteriol.">
        <title>Draft genome sequence of Sporolactobacillus inulinus strain CASD, an efficient D-lactic acid-producing bacterium with high-concentration lactate tolerance capability.</title>
        <authorList>
            <person name="Yu B."/>
            <person name="Su F."/>
            <person name="Wang L."/>
            <person name="Xu K."/>
            <person name="Zhao B."/>
            <person name="Xu P."/>
        </authorList>
    </citation>
    <scope>NUCLEOTIDE SEQUENCE [LARGE SCALE GENOMIC DNA]</scope>
    <source>
        <strain evidence="4 5">CASD</strain>
    </source>
</reference>
<dbReference type="OrthoDB" id="9803333at2"/>
<dbReference type="STRING" id="1069536.SINU_02640"/>